<evidence type="ECO:0000256" key="1">
    <source>
        <dbReference type="ARBA" id="ARBA00004651"/>
    </source>
</evidence>
<feature type="transmembrane region" description="Helical" evidence="8">
    <location>
        <begin position="304"/>
        <end position="323"/>
    </location>
</feature>
<evidence type="ECO:0000259" key="9">
    <source>
        <dbReference type="Pfam" id="PF01773"/>
    </source>
</evidence>
<dbReference type="InterPro" id="IPR002668">
    <property type="entry name" value="CNT_N_dom"/>
</dbReference>
<feature type="compositionally biased region" description="Polar residues" evidence="7">
    <location>
        <begin position="101"/>
        <end position="133"/>
    </location>
</feature>
<feature type="transmembrane region" description="Helical" evidence="8">
    <location>
        <begin position="417"/>
        <end position="439"/>
    </location>
</feature>
<keyword evidence="5 8" id="KW-1133">Transmembrane helix</keyword>
<dbReference type="InterPro" id="IPR011657">
    <property type="entry name" value="CNT_C_dom"/>
</dbReference>
<keyword evidence="4 8" id="KW-0812">Transmembrane</keyword>
<keyword evidence="3" id="KW-1003">Cell membrane</keyword>
<dbReference type="Proteomes" id="UP001265746">
    <property type="component" value="Unassembled WGS sequence"/>
</dbReference>
<comment type="similarity">
    <text evidence="2">Belongs to the concentrative nucleoside transporter (CNT) (TC 2.A.41) family.</text>
</comment>
<dbReference type="Pfam" id="PF07670">
    <property type="entry name" value="Gate"/>
    <property type="match status" value="1"/>
</dbReference>
<sequence length="746" mass="81124">MDAPARLPSSTCRCSACSELTVPLDPRSRFPHTSRQKTGSVSSTVIKGNLRAGPTRRVTVESYRPLVQTSVQPEDSARPIFPSQRRQASSIAAMGSHDGSVDSSRAGTHDATMSSDSTAVATSGPGQHNRSAQQDVYVNPDPVLDISHEHHHAHVHHGKTAIPDEKDDIVFAKASDKYTGDADVPDYKVRQMSSSVEDEESGRVGDIDNESKAAKKWSFRWVYRKYKIFFHLFIWAVFTAWWIFGLVFHRSDSNLGWLKPTLFYIAITIRIVTLWIPVSVVMNPAKTVWRHTAYRGYEAIPAKLHKPLAAFVTVAVFLIGSMVPAETGQNTRANRAVSLFGLVVMIAVLTATSRDWRKIPWHTVIGGMLTQFIIAVFVLRTQAGYDIFAFISEMARTLLGFAADGVEFLTSSDVTKLTWFLTGVVPPIIFFVALVQLLYHVGLIQWFVGKFATFFFWTLRVSGAEAVVAAATPFIGQGESAMLIRPFVPHLTLAEIHQVMTCGFATIAGSVLVAYIGLGLNAQALVSSCIMSIPASLAVSKMRYPETEETLTSGRVVVPEDQEHKASNALHAFANGAWLGIKIAGMIIATLLCIIAFVSLINGFLSWWGRYWSIDSPPLTLELILGYLLFPVAWLLGVPGPDVRNVAQLIGMKIITNEYVAFNSLTTEEPFISMAERSKLIATYACCGFGNIGSLGTQIGVLSQIAPGRAGDVSKVALSALFSGVLATLTSASVAGMLFTDGVGGA</sequence>
<dbReference type="InterPro" id="IPR011642">
    <property type="entry name" value="Gate_dom"/>
</dbReference>
<feature type="transmembrane region" description="Helical" evidence="8">
    <location>
        <begin position="583"/>
        <end position="607"/>
    </location>
</feature>
<feature type="compositionally biased region" description="Polar residues" evidence="7">
    <location>
        <begin position="36"/>
        <end position="46"/>
    </location>
</feature>
<proteinExistence type="inferred from homology"/>
<organism evidence="12 13">
    <name type="scientific">Phomopsis amygdali</name>
    <name type="common">Fusicoccum amygdali</name>
    <dbReference type="NCBI Taxonomy" id="1214568"/>
    <lineage>
        <taxon>Eukaryota</taxon>
        <taxon>Fungi</taxon>
        <taxon>Dikarya</taxon>
        <taxon>Ascomycota</taxon>
        <taxon>Pezizomycotina</taxon>
        <taxon>Sordariomycetes</taxon>
        <taxon>Sordariomycetidae</taxon>
        <taxon>Diaporthales</taxon>
        <taxon>Diaporthaceae</taxon>
        <taxon>Diaporthe</taxon>
    </lineage>
</organism>
<feature type="transmembrane region" description="Helical" evidence="8">
    <location>
        <begin position="335"/>
        <end position="352"/>
    </location>
</feature>
<feature type="transmembrane region" description="Helical" evidence="8">
    <location>
        <begin position="228"/>
        <end position="249"/>
    </location>
</feature>
<dbReference type="Pfam" id="PF01773">
    <property type="entry name" value="Nucleos_tra2_N"/>
    <property type="match status" value="1"/>
</dbReference>
<feature type="domain" description="Nucleoside transporter/FeoB GTPase Gate" evidence="11">
    <location>
        <begin position="422"/>
        <end position="518"/>
    </location>
</feature>
<keyword evidence="13" id="KW-1185">Reference proteome</keyword>
<evidence type="ECO:0000256" key="7">
    <source>
        <dbReference type="SAM" id="MobiDB-lite"/>
    </source>
</evidence>
<evidence type="ECO:0000256" key="3">
    <source>
        <dbReference type="ARBA" id="ARBA00022475"/>
    </source>
</evidence>
<keyword evidence="6 8" id="KW-0472">Membrane</keyword>
<dbReference type="AlphaFoldDB" id="A0AAD9W702"/>
<dbReference type="EMBL" id="JAUJFL010000001">
    <property type="protein sequence ID" value="KAK2613320.1"/>
    <property type="molecule type" value="Genomic_DNA"/>
</dbReference>
<feature type="region of interest" description="Disordered" evidence="7">
    <location>
        <begin position="67"/>
        <end position="133"/>
    </location>
</feature>
<dbReference type="GO" id="GO:0015293">
    <property type="term" value="F:symporter activity"/>
    <property type="evidence" value="ECO:0007669"/>
    <property type="project" value="TreeGrafter"/>
</dbReference>
<dbReference type="GO" id="GO:0005886">
    <property type="term" value="C:plasma membrane"/>
    <property type="evidence" value="ECO:0007669"/>
    <property type="project" value="UniProtKB-SubCell"/>
</dbReference>
<evidence type="ECO:0000256" key="4">
    <source>
        <dbReference type="ARBA" id="ARBA00022692"/>
    </source>
</evidence>
<feature type="transmembrane region" description="Helical" evidence="8">
    <location>
        <begin position="619"/>
        <end position="638"/>
    </location>
</feature>
<feature type="transmembrane region" description="Helical" evidence="8">
    <location>
        <begin position="451"/>
        <end position="476"/>
    </location>
</feature>
<evidence type="ECO:0000259" key="10">
    <source>
        <dbReference type="Pfam" id="PF07662"/>
    </source>
</evidence>
<reference evidence="12" key="1">
    <citation type="submission" date="2023-06" db="EMBL/GenBank/DDBJ databases">
        <authorList>
            <person name="Noh H."/>
        </authorList>
    </citation>
    <scope>NUCLEOTIDE SEQUENCE</scope>
    <source>
        <strain evidence="12">DUCC20226</strain>
    </source>
</reference>
<name>A0AAD9W702_PHOAM</name>
<comment type="subcellular location">
    <subcellularLocation>
        <location evidence="1">Cell membrane</location>
        <topology evidence="1">Multi-pass membrane protein</topology>
    </subcellularLocation>
</comment>
<feature type="region of interest" description="Disordered" evidence="7">
    <location>
        <begin position="26"/>
        <end position="48"/>
    </location>
</feature>
<evidence type="ECO:0000256" key="6">
    <source>
        <dbReference type="ARBA" id="ARBA00023136"/>
    </source>
</evidence>
<dbReference type="Pfam" id="PF07662">
    <property type="entry name" value="Nucleos_tra2_C"/>
    <property type="match status" value="1"/>
</dbReference>
<evidence type="ECO:0000256" key="2">
    <source>
        <dbReference type="ARBA" id="ARBA00009033"/>
    </source>
</evidence>
<dbReference type="GO" id="GO:0005337">
    <property type="term" value="F:nucleoside transmembrane transporter activity"/>
    <property type="evidence" value="ECO:0007669"/>
    <property type="project" value="InterPro"/>
</dbReference>
<comment type="caution">
    <text evidence="12">The sequence shown here is derived from an EMBL/GenBank/DDBJ whole genome shotgun (WGS) entry which is preliminary data.</text>
</comment>
<dbReference type="PANTHER" id="PTHR10590">
    <property type="entry name" value="SODIUM/NUCLEOSIDE COTRANSPORTER"/>
    <property type="match status" value="1"/>
</dbReference>
<feature type="transmembrane region" description="Helical" evidence="8">
    <location>
        <begin position="496"/>
        <end position="518"/>
    </location>
</feature>
<evidence type="ECO:0000313" key="13">
    <source>
        <dbReference type="Proteomes" id="UP001265746"/>
    </source>
</evidence>
<feature type="transmembrane region" description="Helical" evidence="8">
    <location>
        <begin position="261"/>
        <end position="283"/>
    </location>
</feature>
<evidence type="ECO:0000256" key="8">
    <source>
        <dbReference type="SAM" id="Phobius"/>
    </source>
</evidence>
<dbReference type="PANTHER" id="PTHR10590:SF4">
    <property type="entry name" value="SOLUTE CARRIER FAMILY 28 MEMBER 3"/>
    <property type="match status" value="1"/>
</dbReference>
<gene>
    <name evidence="12" type="ORF">N8I77_000241</name>
</gene>
<feature type="transmembrane region" description="Helical" evidence="8">
    <location>
        <begin position="716"/>
        <end position="739"/>
    </location>
</feature>
<evidence type="ECO:0000259" key="11">
    <source>
        <dbReference type="Pfam" id="PF07670"/>
    </source>
</evidence>
<feature type="domain" description="Concentrative nucleoside transporter C-terminal" evidence="10">
    <location>
        <begin position="525"/>
        <end position="736"/>
    </location>
</feature>
<evidence type="ECO:0000256" key="5">
    <source>
        <dbReference type="ARBA" id="ARBA00022989"/>
    </source>
</evidence>
<dbReference type="InterPro" id="IPR008276">
    <property type="entry name" value="C_nuclsd_transpt"/>
</dbReference>
<feature type="domain" description="Concentrative nucleoside transporter N-terminal" evidence="9">
    <location>
        <begin position="340"/>
        <end position="411"/>
    </location>
</feature>
<accession>A0AAD9W702</accession>
<feature type="transmembrane region" description="Helical" evidence="8">
    <location>
        <begin position="359"/>
        <end position="379"/>
    </location>
</feature>
<evidence type="ECO:0000313" key="12">
    <source>
        <dbReference type="EMBL" id="KAK2613320.1"/>
    </source>
</evidence>
<protein>
    <submittedName>
        <fullName evidence="12">Uncharacterized protein</fullName>
    </submittedName>
</protein>